<evidence type="ECO:0000256" key="9">
    <source>
        <dbReference type="ARBA" id="ARBA00049063"/>
    </source>
</evidence>
<keyword evidence="4" id="KW-0808">Transferase</keyword>
<dbReference type="PANTHER" id="PTHR43654:SF1">
    <property type="entry name" value="ISOPENTENYL PHOSPHATE KINASE"/>
    <property type="match status" value="1"/>
</dbReference>
<evidence type="ECO:0000256" key="2">
    <source>
        <dbReference type="ARBA" id="ARBA00012908"/>
    </source>
</evidence>
<dbReference type="EC" id="2.7.4.26" evidence="2"/>
<evidence type="ECO:0000259" key="10">
    <source>
        <dbReference type="Pfam" id="PF00696"/>
    </source>
</evidence>
<keyword evidence="8" id="KW-0414">Isoprene biosynthesis</keyword>
<name>A0ABR8FZ60_9NOSO</name>
<evidence type="ECO:0000256" key="3">
    <source>
        <dbReference type="ARBA" id="ARBA00017267"/>
    </source>
</evidence>
<evidence type="ECO:0000256" key="7">
    <source>
        <dbReference type="ARBA" id="ARBA00022840"/>
    </source>
</evidence>
<evidence type="ECO:0000256" key="5">
    <source>
        <dbReference type="ARBA" id="ARBA00022741"/>
    </source>
</evidence>
<proteinExistence type="inferred from homology"/>
<gene>
    <name evidence="11" type="ORF">H6G74_15715</name>
</gene>
<comment type="caution">
    <text evidence="11">The sequence shown here is derived from an EMBL/GenBank/DDBJ whole genome shotgun (WGS) entry which is preliminary data.</text>
</comment>
<evidence type="ECO:0000256" key="6">
    <source>
        <dbReference type="ARBA" id="ARBA00022777"/>
    </source>
</evidence>
<comment type="catalytic activity">
    <reaction evidence="9">
        <text>isopentenyl phosphate + ATP = isopentenyl diphosphate + ADP</text>
        <dbReference type="Rhea" id="RHEA:33963"/>
        <dbReference type="ChEBI" id="CHEBI:30616"/>
        <dbReference type="ChEBI" id="CHEBI:65078"/>
        <dbReference type="ChEBI" id="CHEBI:128769"/>
        <dbReference type="ChEBI" id="CHEBI:456216"/>
        <dbReference type="EC" id="2.7.4.26"/>
    </reaction>
</comment>
<dbReference type="NCBIfam" id="NF040647">
    <property type="entry name" value="IPPK_Arch"/>
    <property type="match status" value="1"/>
</dbReference>
<keyword evidence="7" id="KW-0067">ATP-binding</keyword>
<dbReference type="Proteomes" id="UP000603457">
    <property type="component" value="Unassembled WGS sequence"/>
</dbReference>
<evidence type="ECO:0000256" key="4">
    <source>
        <dbReference type="ARBA" id="ARBA00022679"/>
    </source>
</evidence>
<feature type="domain" description="Aspartate/glutamate/uridylate kinase" evidence="10">
    <location>
        <begin position="3"/>
        <end position="242"/>
    </location>
</feature>
<sequence length="282" mass="30513">MELVLVKLGGSLITDKNQPYTARLETMQKLVTEISLVKQQNPSLKMIIGNGAGSFGHQSAHKYNTINGVFCDADKLGFCLVHQDVLDLNRLLANCFLQAGLPVVSLPPLTMVVTQNKKLVKTDFSVIENSLKAGFIPSVFGDVVLDQVIGGTILSTDSLLVELAKYFHSQGNYQIKLINVGNYPGVYDQNGQVIPEITPANYAQIKAAIGKSESIDVTGGMIQKVEEFLAISDWGIDCWIIDGNIPGNLVKAVLGQATVGTVIRSGEYRDKGDKGNKGELFN</sequence>
<keyword evidence="12" id="KW-1185">Reference proteome</keyword>
<dbReference type="InterPro" id="IPR024192">
    <property type="entry name" value="Fosfomycin_R_FomA-type"/>
</dbReference>
<dbReference type="Gene3D" id="3.40.1160.10">
    <property type="entry name" value="Acetylglutamate kinase-like"/>
    <property type="match status" value="1"/>
</dbReference>
<dbReference type="Pfam" id="PF00696">
    <property type="entry name" value="AA_kinase"/>
    <property type="match status" value="1"/>
</dbReference>
<evidence type="ECO:0000313" key="12">
    <source>
        <dbReference type="Proteomes" id="UP000603457"/>
    </source>
</evidence>
<evidence type="ECO:0000256" key="1">
    <source>
        <dbReference type="ARBA" id="ARBA00010540"/>
    </source>
</evidence>
<dbReference type="EMBL" id="JACJTB010000019">
    <property type="protein sequence ID" value="MBD2595765.1"/>
    <property type="molecule type" value="Genomic_DNA"/>
</dbReference>
<keyword evidence="5" id="KW-0547">Nucleotide-binding</keyword>
<accession>A0ABR8FZ60</accession>
<dbReference type="PIRSF" id="PIRSF016496">
    <property type="entry name" value="Kin_FomA"/>
    <property type="match status" value="1"/>
</dbReference>
<comment type="similarity">
    <text evidence="1">Belongs to the isopentenyl phosphate kinase family.</text>
</comment>
<dbReference type="CDD" id="cd04241">
    <property type="entry name" value="AAK_FomA-like"/>
    <property type="match status" value="1"/>
</dbReference>
<dbReference type="InterPro" id="IPR001048">
    <property type="entry name" value="Asp/Glu/Uridylate_kinase"/>
</dbReference>
<dbReference type="GO" id="GO:0016301">
    <property type="term" value="F:kinase activity"/>
    <property type="evidence" value="ECO:0007669"/>
    <property type="project" value="UniProtKB-KW"/>
</dbReference>
<keyword evidence="6 11" id="KW-0418">Kinase</keyword>
<dbReference type="InterPro" id="IPR036393">
    <property type="entry name" value="AceGlu_kinase-like_sf"/>
</dbReference>
<reference evidence="11 12" key="1">
    <citation type="journal article" date="2020" name="ISME J.">
        <title>Comparative genomics reveals insights into cyanobacterial evolution and habitat adaptation.</title>
        <authorList>
            <person name="Chen M.Y."/>
            <person name="Teng W.K."/>
            <person name="Zhao L."/>
            <person name="Hu C.X."/>
            <person name="Zhou Y.K."/>
            <person name="Han B.P."/>
            <person name="Song L.R."/>
            <person name="Shu W.S."/>
        </authorList>
    </citation>
    <scope>NUCLEOTIDE SEQUENCE [LARGE SCALE GENOMIC DNA]</scope>
    <source>
        <strain evidence="11 12">FACHB-130</strain>
    </source>
</reference>
<protein>
    <recommendedName>
        <fullName evidence="3">Isopentenyl phosphate kinase</fullName>
        <ecNumber evidence="2">2.7.4.26</ecNumber>
    </recommendedName>
</protein>
<dbReference type="SUPFAM" id="SSF53633">
    <property type="entry name" value="Carbamate kinase-like"/>
    <property type="match status" value="1"/>
</dbReference>
<evidence type="ECO:0000313" key="11">
    <source>
        <dbReference type="EMBL" id="MBD2595765.1"/>
    </source>
</evidence>
<organism evidence="11 12">
    <name type="scientific">Nostoc spongiaeforme FACHB-130</name>
    <dbReference type="NCBI Taxonomy" id="1357510"/>
    <lineage>
        <taxon>Bacteria</taxon>
        <taxon>Bacillati</taxon>
        <taxon>Cyanobacteriota</taxon>
        <taxon>Cyanophyceae</taxon>
        <taxon>Nostocales</taxon>
        <taxon>Nostocaceae</taxon>
        <taxon>Nostoc</taxon>
    </lineage>
</organism>
<dbReference type="PANTHER" id="PTHR43654">
    <property type="entry name" value="GLUTAMATE 5-KINASE"/>
    <property type="match status" value="1"/>
</dbReference>
<evidence type="ECO:0000256" key="8">
    <source>
        <dbReference type="ARBA" id="ARBA00023229"/>
    </source>
</evidence>